<dbReference type="RefSeq" id="XP_034277907.1">
    <property type="nucleotide sequence ID" value="XM_034422016.2"/>
</dbReference>
<feature type="domain" description="BPTI/Kunitz inhibitor" evidence="9">
    <location>
        <begin position="30"/>
        <end position="80"/>
    </location>
</feature>
<name>A0A6P9C3D6_PANGU</name>
<dbReference type="PROSITE" id="PS00280">
    <property type="entry name" value="BPTI_KUNITZ_1"/>
    <property type="match status" value="2"/>
</dbReference>
<dbReference type="FunFam" id="4.10.410.10:FF:000020">
    <property type="entry name" value="Collagen, type VI, alpha 3"/>
    <property type="match status" value="1"/>
</dbReference>
<dbReference type="InterPro" id="IPR050098">
    <property type="entry name" value="TFPI/VKTCI-like"/>
</dbReference>
<evidence type="ECO:0000256" key="3">
    <source>
        <dbReference type="ARBA" id="ARBA00022525"/>
    </source>
</evidence>
<dbReference type="GeneID" id="117668248"/>
<dbReference type="GO" id="GO:0005615">
    <property type="term" value="C:extracellular space"/>
    <property type="evidence" value="ECO:0007669"/>
    <property type="project" value="TreeGrafter"/>
</dbReference>
<sequence length="163" mass="18860">MHAWGPICLLLILQFVTSGCQKEGQLPHKCKLSPKKGKCKKALERVYYDHKKKICLNFVYGGCGGNKNNFATLQDCLYQCKKFDLELPAENTAGNIDWKKLTSRRCRLYPKKGWCKKHSTRYYYDFKLHRCRAFTYHGCGGNENNFSNYIDCVKACDVFGHLP</sequence>
<dbReference type="SMART" id="SM00131">
    <property type="entry name" value="KU"/>
    <property type="match status" value="2"/>
</dbReference>
<dbReference type="AlphaFoldDB" id="A0A6P9C3D6"/>
<dbReference type="Proteomes" id="UP001652622">
    <property type="component" value="Unplaced"/>
</dbReference>
<dbReference type="InterPro" id="IPR002223">
    <property type="entry name" value="Kunitz_BPTI"/>
</dbReference>
<evidence type="ECO:0000313" key="11">
    <source>
        <dbReference type="RefSeq" id="XP_034277907.1"/>
    </source>
</evidence>
<evidence type="ECO:0000256" key="6">
    <source>
        <dbReference type="ARBA" id="ARBA00022900"/>
    </source>
</evidence>
<reference evidence="11" key="1">
    <citation type="submission" date="2025-08" db="UniProtKB">
        <authorList>
            <consortium name="RefSeq"/>
        </authorList>
    </citation>
    <scope>IDENTIFICATION</scope>
    <source>
        <tissue evidence="11">Blood</tissue>
    </source>
</reference>
<keyword evidence="10" id="KW-1185">Reference proteome</keyword>
<evidence type="ECO:0000256" key="2">
    <source>
        <dbReference type="ARBA" id="ARBA00008415"/>
    </source>
</evidence>
<dbReference type="OMA" id="NESHTRY"/>
<keyword evidence="3" id="KW-0964">Secreted</keyword>
<dbReference type="Pfam" id="PF00014">
    <property type="entry name" value="Kunitz_BPTI"/>
    <property type="match status" value="2"/>
</dbReference>
<comment type="subcellular location">
    <subcellularLocation>
        <location evidence="1">Secreted</location>
    </subcellularLocation>
</comment>
<dbReference type="KEGG" id="pgut:117668248"/>
<evidence type="ECO:0000256" key="1">
    <source>
        <dbReference type="ARBA" id="ARBA00004613"/>
    </source>
</evidence>
<keyword evidence="5 8" id="KW-0732">Signal</keyword>
<keyword evidence="6" id="KW-0722">Serine protease inhibitor</keyword>
<dbReference type="PRINTS" id="PR00759">
    <property type="entry name" value="BASICPTASE"/>
</dbReference>
<dbReference type="CDD" id="cd00109">
    <property type="entry name" value="Kunitz-type"/>
    <property type="match status" value="2"/>
</dbReference>
<feature type="chain" id="PRO_5028463350" evidence="8">
    <location>
        <begin position="20"/>
        <end position="163"/>
    </location>
</feature>
<organism evidence="10 11">
    <name type="scientific">Pantherophis guttatus</name>
    <name type="common">Corn snake</name>
    <name type="synonym">Elaphe guttata</name>
    <dbReference type="NCBI Taxonomy" id="94885"/>
    <lineage>
        <taxon>Eukaryota</taxon>
        <taxon>Metazoa</taxon>
        <taxon>Chordata</taxon>
        <taxon>Craniata</taxon>
        <taxon>Vertebrata</taxon>
        <taxon>Euteleostomi</taxon>
        <taxon>Lepidosauria</taxon>
        <taxon>Squamata</taxon>
        <taxon>Bifurcata</taxon>
        <taxon>Unidentata</taxon>
        <taxon>Episquamata</taxon>
        <taxon>Toxicofera</taxon>
        <taxon>Serpentes</taxon>
        <taxon>Colubroidea</taxon>
        <taxon>Colubridae</taxon>
        <taxon>Colubrinae</taxon>
        <taxon>Pantherophis</taxon>
    </lineage>
</organism>
<gene>
    <name evidence="11" type="primary">LOC117668248</name>
</gene>
<feature type="signal peptide" evidence="8">
    <location>
        <begin position="1"/>
        <end position="19"/>
    </location>
</feature>
<dbReference type="GO" id="GO:0004867">
    <property type="term" value="F:serine-type endopeptidase inhibitor activity"/>
    <property type="evidence" value="ECO:0007669"/>
    <property type="project" value="UniProtKB-KW"/>
</dbReference>
<evidence type="ECO:0000256" key="7">
    <source>
        <dbReference type="ARBA" id="ARBA00023157"/>
    </source>
</evidence>
<dbReference type="PROSITE" id="PS50279">
    <property type="entry name" value="BPTI_KUNITZ_2"/>
    <property type="match status" value="2"/>
</dbReference>
<evidence type="ECO:0000256" key="4">
    <source>
        <dbReference type="ARBA" id="ARBA00022690"/>
    </source>
</evidence>
<dbReference type="InterPro" id="IPR020901">
    <property type="entry name" value="Prtase_inh_Kunz-CS"/>
</dbReference>
<dbReference type="InParanoid" id="A0A6P9C3D6"/>
<accession>A0A6P9C3D6</accession>
<evidence type="ECO:0000259" key="9">
    <source>
        <dbReference type="PROSITE" id="PS50279"/>
    </source>
</evidence>
<dbReference type="SUPFAM" id="SSF57362">
    <property type="entry name" value="BPTI-like"/>
    <property type="match status" value="2"/>
</dbReference>
<comment type="similarity">
    <text evidence="2">Belongs to the venom Kunitz-type family.</text>
</comment>
<keyword evidence="7" id="KW-1015">Disulfide bond</keyword>
<dbReference type="PANTHER" id="PTHR10083">
    <property type="entry name" value="KUNITZ-TYPE PROTEASE INHIBITOR-RELATED"/>
    <property type="match status" value="1"/>
</dbReference>
<evidence type="ECO:0000313" key="10">
    <source>
        <dbReference type="Proteomes" id="UP001652622"/>
    </source>
</evidence>
<evidence type="ECO:0000256" key="8">
    <source>
        <dbReference type="SAM" id="SignalP"/>
    </source>
</evidence>
<dbReference type="Gene3D" id="4.10.410.10">
    <property type="entry name" value="Pancreatic trypsin inhibitor Kunitz domain"/>
    <property type="match status" value="2"/>
</dbReference>
<proteinExistence type="inferred from homology"/>
<dbReference type="InterPro" id="IPR036880">
    <property type="entry name" value="Kunitz_BPTI_sf"/>
</dbReference>
<protein>
    <submittedName>
        <fullName evidence="11">Thrombin inhibitor hemalin-like</fullName>
    </submittedName>
</protein>
<keyword evidence="4" id="KW-0646">Protease inhibitor</keyword>
<feature type="domain" description="BPTI/Kunitz inhibitor" evidence="9">
    <location>
        <begin position="106"/>
        <end position="156"/>
    </location>
</feature>
<dbReference type="PANTHER" id="PTHR10083:SF376">
    <property type="entry name" value="SERINE PEPTIDASE INHIBITOR, KUNITZ TYPE, 3"/>
    <property type="match status" value="1"/>
</dbReference>
<evidence type="ECO:0000256" key="5">
    <source>
        <dbReference type="ARBA" id="ARBA00022729"/>
    </source>
</evidence>